<evidence type="ECO:0000313" key="5">
    <source>
        <dbReference type="Proteomes" id="UP000604046"/>
    </source>
</evidence>
<feature type="region of interest" description="Disordered" evidence="1">
    <location>
        <begin position="1709"/>
        <end position="1730"/>
    </location>
</feature>
<feature type="transmembrane region" description="Helical" evidence="2">
    <location>
        <begin position="1073"/>
        <end position="1095"/>
    </location>
</feature>
<feature type="domain" description="Tyrosine-protein kinase ephrin type A/B receptor-like" evidence="3">
    <location>
        <begin position="818"/>
        <end position="869"/>
    </location>
</feature>
<feature type="transmembrane region" description="Helical" evidence="2">
    <location>
        <begin position="1212"/>
        <end position="1233"/>
    </location>
</feature>
<dbReference type="SUPFAM" id="SSF52200">
    <property type="entry name" value="Toll/Interleukin receptor TIR domain"/>
    <property type="match status" value="1"/>
</dbReference>
<accession>A0A812IAU4</accession>
<proteinExistence type="predicted"/>
<dbReference type="InterPro" id="IPR011641">
    <property type="entry name" value="Tyr-kin_ephrin_A/B_rcpt-like"/>
</dbReference>
<dbReference type="Gene3D" id="2.60.120.200">
    <property type="match status" value="2"/>
</dbReference>
<dbReference type="PANTHER" id="PTHR46967:SF1">
    <property type="entry name" value="KERATIN-ASSOCIATED PROTEIN 16-1-LIKE"/>
    <property type="match status" value="1"/>
</dbReference>
<dbReference type="EMBL" id="CAJNDS010000198">
    <property type="protein sequence ID" value="CAE7026054.1"/>
    <property type="molecule type" value="Genomic_DNA"/>
</dbReference>
<organism evidence="4 5">
    <name type="scientific">Symbiodinium natans</name>
    <dbReference type="NCBI Taxonomy" id="878477"/>
    <lineage>
        <taxon>Eukaryota</taxon>
        <taxon>Sar</taxon>
        <taxon>Alveolata</taxon>
        <taxon>Dinophyceae</taxon>
        <taxon>Suessiales</taxon>
        <taxon>Symbiodiniaceae</taxon>
        <taxon>Symbiodinium</taxon>
    </lineage>
</organism>
<evidence type="ECO:0000256" key="2">
    <source>
        <dbReference type="SAM" id="Phobius"/>
    </source>
</evidence>
<protein>
    <submittedName>
        <fullName evidence="4">M002L protein</fullName>
    </submittedName>
</protein>
<dbReference type="PANTHER" id="PTHR46967">
    <property type="entry name" value="INSULIN-LIKE GROWTH FACTOR BINDING PROTEIN,N-TERMINAL"/>
    <property type="match status" value="1"/>
</dbReference>
<dbReference type="SUPFAM" id="SSF57184">
    <property type="entry name" value="Growth factor receptor domain"/>
    <property type="match status" value="1"/>
</dbReference>
<dbReference type="InterPro" id="IPR013320">
    <property type="entry name" value="ConA-like_dom_sf"/>
</dbReference>
<evidence type="ECO:0000256" key="1">
    <source>
        <dbReference type="SAM" id="MobiDB-lite"/>
    </source>
</evidence>
<feature type="transmembrane region" description="Helical" evidence="2">
    <location>
        <begin position="1102"/>
        <end position="1120"/>
    </location>
</feature>
<dbReference type="SMART" id="SM01411">
    <property type="entry name" value="Ephrin_rec_like"/>
    <property type="match status" value="1"/>
</dbReference>
<dbReference type="InterPro" id="IPR035897">
    <property type="entry name" value="Toll_tir_struct_dom_sf"/>
</dbReference>
<feature type="transmembrane region" description="Helical" evidence="2">
    <location>
        <begin position="1157"/>
        <end position="1182"/>
    </location>
</feature>
<keyword evidence="2" id="KW-0812">Transmembrane</keyword>
<dbReference type="SUPFAM" id="SSF49899">
    <property type="entry name" value="Concanavalin A-like lectins/glucanases"/>
    <property type="match status" value="2"/>
</dbReference>
<dbReference type="Proteomes" id="UP000604046">
    <property type="component" value="Unassembled WGS sequence"/>
</dbReference>
<feature type="transmembrane region" description="Helical" evidence="2">
    <location>
        <begin position="1271"/>
        <end position="1293"/>
    </location>
</feature>
<dbReference type="OrthoDB" id="439917at2759"/>
<evidence type="ECO:0000259" key="3">
    <source>
        <dbReference type="Pfam" id="PF07699"/>
    </source>
</evidence>
<dbReference type="InterPro" id="IPR009030">
    <property type="entry name" value="Growth_fac_rcpt_cys_sf"/>
</dbReference>
<keyword evidence="2" id="KW-0472">Membrane</keyword>
<gene>
    <name evidence="4" type="primary">m002L</name>
    <name evidence="4" type="ORF">SNAT2548_LOCUS3224</name>
</gene>
<reference evidence="4" key="1">
    <citation type="submission" date="2021-02" db="EMBL/GenBank/DDBJ databases">
        <authorList>
            <person name="Dougan E. K."/>
            <person name="Rhodes N."/>
            <person name="Thang M."/>
            <person name="Chan C."/>
        </authorList>
    </citation>
    <scope>NUCLEOTIDE SEQUENCE</scope>
</reference>
<feature type="transmembrane region" description="Helical" evidence="2">
    <location>
        <begin position="1239"/>
        <end position="1259"/>
    </location>
</feature>
<feature type="compositionally biased region" description="Acidic residues" evidence="1">
    <location>
        <begin position="1713"/>
        <end position="1722"/>
    </location>
</feature>
<keyword evidence="5" id="KW-1185">Reference proteome</keyword>
<dbReference type="Pfam" id="PF07699">
    <property type="entry name" value="Ephrin_rec_like"/>
    <property type="match status" value="1"/>
</dbReference>
<sequence>MVIQEVLGAEGFEGLVYVNGELAVRYALPSAAVGSISSDAAQPFPWILGARVQEIGGEWQAGDRPYGGILDELRWWSTNRSQEQIRETMFQMNLHSLQGSQPEFEQLQAWSFDDPSTAGSAFSSFSLGSGNRFRSPVYIPSPFQGLGSPSVLEAILGSGWQSLDICAASLDGQSYDHGKAVFSESLAHGLLRAEPETVADGENGELAINLTSNQSSTQLCGRIFFWPRSPGFEVVAFEVQAVAGSSRWLANGTLHVNVKENRPPVAGTAMALKTDGKEGYALLAGQHIPDEFTVAFWIKPDAVTDDSYILSRHLVSGSNVFMFGFWSFSYYFSLRCYQSCNGGQLAVGRAFIPGGEAGDMVMDTGETVAQVREGRIQPHHVTLTFRCISRGNATHPAQARVTFFRNGQLLYDSSDFGACPDLESAYSDDLQPTDGRLAPLTPWEVGSEYDSGPWDAHLPGMAVLPSNFMRAAFDDIRLYSVELIPTEISRILASDFVDRDSALLFHYTFDTDDERSCRYRQLLSTNAASFSCFMLNDRGDRVDGEFLQRFPYMNSVIGPVQHIPSPFQSRGADIHHSMQELTCAEVPLRASDVDGDLLTFHLVHPETGATLVSQNTATPSVRFCDTVGTRRDVEVVFDVCDAPGLCASQFTGLGKVIVHVFAKGPQVLAFQHLPDTAQLRLVFSEPTNMAPVTGDHLMELLVFTGSPPLLASDVLDSVWEQGGQGLRLLLRSETSANLSEARGRGAASMVVDLKAEGYLRDRNETTFFTYGTGPPLQEVRCLPGTALLPGERDCRGCGLGFFLDPEEPDGQCKPCRPGYFAATGAVQECLPCARGTWQSAAGSSLCHNCTSFILGSTTSEMASTYAAACVCPEKTALIQGDRGGPECSACGEGLECPEGVGVPFQSRGFFAREVLLNSSDSSDSPVLVAMPRLVKCAVGKCLGGLELGTCPLLQDGLACSHCVRGHKWDGQQCAECSAHNNLALMGLGMVCLILSVGLARRITQQPVFSQTTETLAAYVTILANMMQALGAVADLPLQLEQDSLWAVLELLKWFSLSADILDLSCVYSGGASMSYLFAVLVQPAMITLVVVTSYLRALLVKINWALVFSNVGTLMLLLFLSSARLALLPLQCADNPDGSSSVLTYRSTLCWESGEHVAMVASSFASALFFIAGPVSAVAWAVRVYPQRLQRPGGVQFMLAWRFAFDRFSAECYGYSVIFLLRNLMVAAIPMIFVNSPRAMVFLLNLVLVCGMAVQVRLFPWRNYYANFVDAAGLISITCVLLTSAMLLVSGTLQVLQLWLLLQLALVPIAMAFACFGQLLAVLRSRRFYHIFLSHHKGGAACLARWFKTSMLDQGALQIFLDSDDLLNLDTLFDTVSQRTQNLVLLLTREILQRPWCVGEIVCSMRAKVHMVCVQCDDFEARANMFEELEQVWTESEKNLLANSGIPMSAIRAALQHVDALPKLHLNRRAHESEQLEVVATTLDRCNLKLMRVVLRNAVQRKTTRASDETPIVVLKSDSPEAVTCSFLVRRRLMALMVTNVEVLMPGDDEEDSPDEVLRQFTPKLYQNLRCIVVLLTPGVLSDVFIARALVTGLLNFPDCNMVPILVDTRFEFPDAAFWHRLLSGSLFPPSQLGGHTLDDVQAAYKRLTSMIAFRFSAAASEALQQSELQETSRKLENMMQTGAARRSSTLSKGSVLSKGDSHLLSLVPVAAQEDDTEDPVADSDTRVSL</sequence>
<comment type="caution">
    <text evidence="4">The sequence shown here is derived from an EMBL/GenBank/DDBJ whole genome shotgun (WGS) entry which is preliminary data.</text>
</comment>
<name>A0A812IAU4_9DINO</name>
<keyword evidence="2" id="KW-1133">Transmembrane helix</keyword>
<evidence type="ECO:0000313" key="4">
    <source>
        <dbReference type="EMBL" id="CAE7026054.1"/>
    </source>
</evidence>
<feature type="transmembrane region" description="Helical" evidence="2">
    <location>
        <begin position="1299"/>
        <end position="1323"/>
    </location>
</feature>